<dbReference type="Gene3D" id="1.10.1790.10">
    <property type="entry name" value="PRD domain"/>
    <property type="match status" value="2"/>
</dbReference>
<evidence type="ECO:0000259" key="2">
    <source>
        <dbReference type="PROSITE" id="PS51372"/>
    </source>
</evidence>
<dbReference type="GO" id="GO:0006355">
    <property type="term" value="P:regulation of DNA-templated transcription"/>
    <property type="evidence" value="ECO:0007669"/>
    <property type="project" value="InterPro"/>
</dbReference>
<dbReference type="Proteomes" id="UP000509460">
    <property type="component" value="Chromosome"/>
</dbReference>
<dbReference type="Pfam" id="PF03123">
    <property type="entry name" value="CAT_RBD"/>
    <property type="match status" value="1"/>
</dbReference>
<dbReference type="PROSITE" id="PS51372">
    <property type="entry name" value="PRD_2"/>
    <property type="match status" value="2"/>
</dbReference>
<dbReference type="AlphaFoldDB" id="A0A1V2ULB0"/>
<dbReference type="PANTHER" id="PTHR30185:SF15">
    <property type="entry name" value="CRYPTIC BETA-GLUCOSIDE BGL OPERON ANTITERMINATOR"/>
    <property type="match status" value="1"/>
</dbReference>
<evidence type="ECO:0000313" key="8">
    <source>
        <dbReference type="Proteomes" id="UP000557857"/>
    </source>
</evidence>
<organism evidence="5 6">
    <name type="scientific">Enterococcus mundtii</name>
    <dbReference type="NCBI Taxonomy" id="53346"/>
    <lineage>
        <taxon>Bacteria</taxon>
        <taxon>Bacillati</taxon>
        <taxon>Bacillota</taxon>
        <taxon>Bacilli</taxon>
        <taxon>Lactobacillales</taxon>
        <taxon>Enterococcaceae</taxon>
        <taxon>Enterococcus</taxon>
    </lineage>
</organism>
<reference evidence="4 8" key="3">
    <citation type="submission" date="2020-04" db="EMBL/GenBank/DDBJ databases">
        <authorList>
            <person name="Abaymova A."/>
            <person name="Teymurazov M."/>
            <person name="Tazyna O."/>
            <person name="Chatushin Y."/>
            <person name="Svetoch E."/>
            <person name="Pereligyn V."/>
            <person name="Pohylenko V."/>
            <person name="Platonov M."/>
            <person name="Kartsev N."/>
            <person name="Skryabin Y."/>
            <person name="Sizova A."/>
            <person name="Solomentsev V."/>
            <person name="Kislichkina A."/>
            <person name="Bogun A."/>
        </authorList>
    </citation>
    <scope>NUCLEOTIDE SEQUENCE [LARGE SCALE GENOMIC DNA]</scope>
    <source>
        <strain evidence="4">SCPM-O-B-8398</strain>
        <strain evidence="8">SCPM-O-B-8398 (E28)</strain>
    </source>
</reference>
<dbReference type="InterPro" id="IPR036650">
    <property type="entry name" value="CAT_RNA-bd_dom_sf"/>
</dbReference>
<feature type="domain" description="PRD" evidence="2">
    <location>
        <begin position="171"/>
        <end position="279"/>
    </location>
</feature>
<dbReference type="InterPro" id="IPR004341">
    <property type="entry name" value="CAT_RNA-bd_dom"/>
</dbReference>
<reference evidence="5 6" key="1">
    <citation type="submission" date="2016-12" db="EMBL/GenBank/DDBJ databases">
        <authorList>
            <person name="Song W.-J."/>
            <person name="Kurnit D.M."/>
        </authorList>
    </citation>
    <scope>NUCLEOTIDE SEQUENCE [LARGE SCALE GENOMIC DNA]</scope>
    <source>
        <strain evidence="5 6">CGB1038-1_S1</strain>
    </source>
</reference>
<dbReference type="SUPFAM" id="SSF63520">
    <property type="entry name" value="PTS-regulatory domain, PRD"/>
    <property type="match status" value="2"/>
</dbReference>
<evidence type="ECO:0000256" key="1">
    <source>
        <dbReference type="ARBA" id="ARBA00022737"/>
    </source>
</evidence>
<dbReference type="EMBL" id="AP019810">
    <property type="protein sequence ID" value="BBM15128.1"/>
    <property type="molecule type" value="Genomic_DNA"/>
</dbReference>
<dbReference type="SUPFAM" id="SSF50151">
    <property type="entry name" value="SacY-like RNA-binding domain"/>
    <property type="match status" value="1"/>
</dbReference>
<keyword evidence="1" id="KW-0677">Repeat</keyword>
<dbReference type="Pfam" id="PF00874">
    <property type="entry name" value="PRD"/>
    <property type="match status" value="2"/>
</dbReference>
<dbReference type="Proteomes" id="UP000557857">
    <property type="component" value="Unassembled WGS sequence"/>
</dbReference>
<dbReference type="InterPro" id="IPR011608">
    <property type="entry name" value="PRD"/>
</dbReference>
<proteinExistence type="predicted"/>
<dbReference type="OrthoDB" id="9813552at2"/>
<dbReference type="SMART" id="SM01061">
    <property type="entry name" value="CAT_RBD"/>
    <property type="match status" value="1"/>
</dbReference>
<gene>
    <name evidence="5" type="ORF">BTN92_02255</name>
    <name evidence="3" type="ORF">EM151A_1937</name>
    <name evidence="4" type="ORF">HI921_05370</name>
</gene>
<dbReference type="PANTHER" id="PTHR30185">
    <property type="entry name" value="CRYPTIC BETA-GLUCOSIDE BGL OPERON ANTITERMINATOR"/>
    <property type="match status" value="1"/>
</dbReference>
<dbReference type="Gene3D" id="2.30.24.10">
    <property type="entry name" value="CAT RNA-binding domain"/>
    <property type="match status" value="1"/>
</dbReference>
<evidence type="ECO:0000313" key="5">
    <source>
        <dbReference type="EMBL" id="ONN44266.1"/>
    </source>
</evidence>
<dbReference type="InterPro" id="IPR050661">
    <property type="entry name" value="BglG_antiterminators"/>
</dbReference>
<dbReference type="STRING" id="53346.A5802_002617"/>
<dbReference type="InterPro" id="IPR036634">
    <property type="entry name" value="PRD_sf"/>
</dbReference>
<evidence type="ECO:0000313" key="7">
    <source>
        <dbReference type="Proteomes" id="UP000509460"/>
    </source>
</evidence>
<dbReference type="RefSeq" id="WP_010736494.1">
    <property type="nucleotide sequence ID" value="NZ_AP019810.1"/>
</dbReference>
<accession>A0A1V2ULB0</accession>
<evidence type="ECO:0000313" key="6">
    <source>
        <dbReference type="Proteomes" id="UP000189299"/>
    </source>
</evidence>
<dbReference type="Proteomes" id="UP000189299">
    <property type="component" value="Unassembled WGS sequence"/>
</dbReference>
<sequence>MRKILKVLNSSVVLIDSNQQKMIALGKGIGFGKKPGEIISDDSIDEIYLPYDEGKAMQLLDLIKEVPLTYFELTKAMVSSMEKRLGKRLNSSIYLTLPDHLHFSVERMAKGIIITNRLYWEIKNYYPEEYQAAEQALMIFNEKSDVELPIEEAANIAFHVINSLSQESQGTDSMKQAKMIGGIVNLVKYSIRIDIAPDSIHYSRFITHVRFFVERLFANKMLDGQDDGLYQQMCTLYPLAMENADKVRQYIQKMIQQEITKEEVTYLGVHINRLMRHPD</sequence>
<evidence type="ECO:0000313" key="3">
    <source>
        <dbReference type="EMBL" id="BBM15128.1"/>
    </source>
</evidence>
<feature type="domain" description="PRD" evidence="2">
    <location>
        <begin position="65"/>
        <end position="170"/>
    </location>
</feature>
<dbReference type="EMBL" id="MSTR01000002">
    <property type="protein sequence ID" value="ONN44266.1"/>
    <property type="molecule type" value="Genomic_DNA"/>
</dbReference>
<name>A0A1V2ULB0_ENTMU</name>
<dbReference type="GO" id="GO:0003723">
    <property type="term" value="F:RNA binding"/>
    <property type="evidence" value="ECO:0007669"/>
    <property type="project" value="InterPro"/>
</dbReference>
<dbReference type="EMBL" id="JABCAG010000011">
    <property type="protein sequence ID" value="NMP57900.1"/>
    <property type="molecule type" value="Genomic_DNA"/>
</dbReference>
<evidence type="ECO:0000313" key="4">
    <source>
        <dbReference type="EMBL" id="NMP57900.1"/>
    </source>
</evidence>
<reference evidence="3 7" key="2">
    <citation type="submission" date="2019-07" db="EMBL/GenBank/DDBJ databases">
        <title>antibiotic susceptibility of plant-derived lactic acid bacteria.</title>
        <authorList>
            <person name="Sugiyama M."/>
            <person name="Noda M."/>
        </authorList>
    </citation>
    <scope>NUCLEOTIDE SEQUENCE [LARGE SCALE GENOMIC DNA]</scope>
    <source>
        <strain evidence="3 7">15-1A</strain>
    </source>
</reference>
<protein>
    <submittedName>
        <fullName evidence="4">PRD domain-containing protein</fullName>
    </submittedName>
    <submittedName>
        <fullName evidence="5">Transcription antiterminator BglG</fullName>
    </submittedName>
</protein>